<reference evidence="2 3" key="1">
    <citation type="journal article" date="2017" name="BMC Genomics">
        <title>Comparative genomic and phylogenomic analyses of the Bifidobacteriaceae family.</title>
        <authorList>
            <person name="Lugli G.A."/>
            <person name="Milani C."/>
            <person name="Turroni F."/>
            <person name="Duranti S."/>
            <person name="Mancabelli L."/>
            <person name="Mangifesta M."/>
            <person name="Ferrario C."/>
            <person name="Modesto M."/>
            <person name="Mattarelli P."/>
            <person name="Jiri K."/>
            <person name="van Sinderen D."/>
            <person name="Ventura M."/>
        </authorList>
    </citation>
    <scope>NUCLEOTIDE SEQUENCE [LARGE SCALE GENOMIC DNA]</scope>
    <source>
        <strain evidence="2 3">DSM 100216</strain>
    </source>
</reference>
<dbReference type="GO" id="GO:0032259">
    <property type="term" value="P:methylation"/>
    <property type="evidence" value="ECO:0007669"/>
    <property type="project" value="UniProtKB-KW"/>
</dbReference>
<dbReference type="EMBL" id="MWWZ01000004">
    <property type="protein sequence ID" value="OZG69277.1"/>
    <property type="molecule type" value="Genomic_DNA"/>
</dbReference>
<organism evidence="2 3">
    <name type="scientific">Bifidobacterium eulemuris</name>
    <dbReference type="NCBI Taxonomy" id="1765219"/>
    <lineage>
        <taxon>Bacteria</taxon>
        <taxon>Bacillati</taxon>
        <taxon>Actinomycetota</taxon>
        <taxon>Actinomycetes</taxon>
        <taxon>Bifidobacteriales</taxon>
        <taxon>Bifidobacteriaceae</taxon>
        <taxon>Bifidobacterium</taxon>
    </lineage>
</organism>
<protein>
    <submittedName>
        <fullName evidence="2">Methyltransferase</fullName>
    </submittedName>
</protein>
<accession>A0A261GCZ0</accession>
<dbReference type="GO" id="GO:0008168">
    <property type="term" value="F:methyltransferase activity"/>
    <property type="evidence" value="ECO:0007669"/>
    <property type="project" value="UniProtKB-KW"/>
</dbReference>
<proteinExistence type="predicted"/>
<dbReference type="AlphaFoldDB" id="A0A261GCZ0"/>
<sequence length="151" mass="17548">MLFDALPHVRRTDCDMAGGVSAVSKFTEQQMAYLESLPAVDRVTSSRIYYAPEFRDECMRRYRAGEKPLVLFREAGLYPQLIGHKRIERAFARWREMSGTCAKPKRKYSLKPSYGVTDMRDDIIRQQSLLIRMLEDEIVRLKDSLGAHDEK</sequence>
<name>A0A261GCZ0_9BIFI</name>
<evidence type="ECO:0000313" key="2">
    <source>
        <dbReference type="EMBL" id="OZG69277.1"/>
    </source>
</evidence>
<keyword evidence="1" id="KW-0175">Coiled coil</keyword>
<evidence type="ECO:0000313" key="3">
    <source>
        <dbReference type="Proteomes" id="UP000216057"/>
    </source>
</evidence>
<comment type="caution">
    <text evidence="2">The sequence shown here is derived from an EMBL/GenBank/DDBJ whole genome shotgun (WGS) entry which is preliminary data.</text>
</comment>
<keyword evidence="2" id="KW-0489">Methyltransferase</keyword>
<gene>
    <name evidence="2" type="ORF">BEUL_0683</name>
</gene>
<dbReference type="Proteomes" id="UP000216057">
    <property type="component" value="Unassembled WGS sequence"/>
</dbReference>
<feature type="coiled-coil region" evidence="1">
    <location>
        <begin position="124"/>
        <end position="151"/>
    </location>
</feature>
<keyword evidence="2" id="KW-0808">Transferase</keyword>
<evidence type="ECO:0000256" key="1">
    <source>
        <dbReference type="SAM" id="Coils"/>
    </source>
</evidence>